<accession>A0A1C6UB52</accession>
<dbReference type="Proteomes" id="UP000198605">
    <property type="component" value="Unassembled WGS sequence"/>
</dbReference>
<evidence type="ECO:0000313" key="1">
    <source>
        <dbReference type="EMBL" id="SCL51320.1"/>
    </source>
</evidence>
<protein>
    <recommendedName>
        <fullName evidence="3">Squamosa promoter-binding protein 15</fullName>
    </recommendedName>
</protein>
<proteinExistence type="predicted"/>
<keyword evidence="2" id="KW-1185">Reference proteome</keyword>
<evidence type="ECO:0008006" key="3">
    <source>
        <dbReference type="Google" id="ProtNLM"/>
    </source>
</evidence>
<sequence>MSWVANVMLSVGSEDRLNAEAFSGWLDNDCPRRELGMRPGGCGNLRLITAAGNQWGGHKNPECEVFAGALNHADLAAVVQHFGSLAWHNPHVVQLFVMDQEELFFRVWMIRNGALRQYAPSSPDEEDDEFWPTAGS</sequence>
<evidence type="ECO:0000313" key="2">
    <source>
        <dbReference type="Proteomes" id="UP000198605"/>
    </source>
</evidence>
<organism evidence="1 2">
    <name type="scientific">Micromonospora chersina</name>
    <dbReference type="NCBI Taxonomy" id="47854"/>
    <lineage>
        <taxon>Bacteria</taxon>
        <taxon>Bacillati</taxon>
        <taxon>Actinomycetota</taxon>
        <taxon>Actinomycetes</taxon>
        <taxon>Micromonosporales</taxon>
        <taxon>Micromonosporaceae</taxon>
        <taxon>Micromonospora</taxon>
    </lineage>
</organism>
<dbReference type="EMBL" id="FMIB01000002">
    <property type="protein sequence ID" value="SCL51320.1"/>
    <property type="molecule type" value="Genomic_DNA"/>
</dbReference>
<name>A0A1C6UB52_9ACTN</name>
<dbReference type="OrthoDB" id="4552613at2"/>
<reference evidence="2" key="1">
    <citation type="submission" date="2016-06" db="EMBL/GenBank/DDBJ databases">
        <authorList>
            <person name="Varghese N."/>
            <person name="Submissions Spin"/>
        </authorList>
    </citation>
    <scope>NUCLEOTIDE SEQUENCE [LARGE SCALE GENOMIC DNA]</scope>
    <source>
        <strain evidence="2">DSM 44151</strain>
    </source>
</reference>
<gene>
    <name evidence="1" type="ORF">GA0070603_1175</name>
</gene>
<dbReference type="AlphaFoldDB" id="A0A1C6UB52"/>